<evidence type="ECO:0000256" key="2">
    <source>
        <dbReference type="ARBA" id="ARBA00022723"/>
    </source>
</evidence>
<dbReference type="PANTHER" id="PTHR35008">
    <property type="entry name" value="BLL4482 PROTEIN-RELATED"/>
    <property type="match status" value="1"/>
</dbReference>
<dbReference type="RefSeq" id="WP_138660686.1">
    <property type="nucleotide sequence ID" value="NZ_VANS01000001.1"/>
</dbReference>
<evidence type="ECO:0000313" key="8">
    <source>
        <dbReference type="Proteomes" id="UP000309550"/>
    </source>
</evidence>
<accession>A0A5S3PJD7</accession>
<gene>
    <name evidence="7" type="ORF">FDT80_02660</name>
</gene>
<evidence type="ECO:0000256" key="4">
    <source>
        <dbReference type="PROSITE-ProRule" id="PRU00433"/>
    </source>
</evidence>
<dbReference type="EMBL" id="VANS01000001">
    <property type="protein sequence ID" value="TMM54514.1"/>
    <property type="molecule type" value="Genomic_DNA"/>
</dbReference>
<feature type="transmembrane region" description="Helical" evidence="5">
    <location>
        <begin position="9"/>
        <end position="27"/>
    </location>
</feature>
<dbReference type="InterPro" id="IPR051459">
    <property type="entry name" value="Cytochrome_c-type_DH"/>
</dbReference>
<evidence type="ECO:0000256" key="3">
    <source>
        <dbReference type="ARBA" id="ARBA00023004"/>
    </source>
</evidence>
<keyword evidence="5" id="KW-1133">Transmembrane helix</keyword>
<dbReference type="GO" id="GO:0046872">
    <property type="term" value="F:metal ion binding"/>
    <property type="evidence" value="ECO:0007669"/>
    <property type="project" value="UniProtKB-KW"/>
</dbReference>
<reference evidence="7 8" key="1">
    <citation type="submission" date="2019-05" db="EMBL/GenBank/DDBJ databases">
        <title>Sulfitobacter sabulilitoris sp. nov., isolated from a marine sand.</title>
        <authorList>
            <person name="Yoon J.-H."/>
        </authorList>
    </citation>
    <scope>NUCLEOTIDE SEQUENCE [LARGE SCALE GENOMIC DNA]</scope>
    <source>
        <strain evidence="7 8">HSMS-29</strain>
    </source>
</reference>
<keyword evidence="5" id="KW-0472">Membrane</keyword>
<sequence length="299" mass="31488">MAGGLARRIGWAGAVIVAAVAVAGLVATRPGTVAGDWSLPGDARAGELVFHAGGCASCHAAPGAEGDAMRLLSGGLGFTSAFGTFYAPNISPHPDAGIGDWTVAQFARAVMAGVSPEGQHYYPVFPYAAYRHMTKADLRDLFAFMRGLPASDAPSRAHDVSFPFSIRRGIGIWKRLYVRDDFVVSGDLTEAAARGRYLVEALAHCGECHTPRNVLGGLRRDAWLGGGPNPAGKGKIPDITPAALEWSQDDLVAYFTTGLTPDYDSVGGEMADVVDNLSRLPKDDLEAIAAYLKIVPPVH</sequence>
<dbReference type="PANTHER" id="PTHR35008:SF8">
    <property type="entry name" value="ALCOHOL DEHYDROGENASE CYTOCHROME C SUBUNIT"/>
    <property type="match status" value="1"/>
</dbReference>
<dbReference type="InterPro" id="IPR036909">
    <property type="entry name" value="Cyt_c-like_dom_sf"/>
</dbReference>
<keyword evidence="3 4" id="KW-0408">Iron</keyword>
<dbReference type="GO" id="GO:0020037">
    <property type="term" value="F:heme binding"/>
    <property type="evidence" value="ECO:0007669"/>
    <property type="project" value="InterPro"/>
</dbReference>
<keyword evidence="2 4" id="KW-0479">Metal-binding</keyword>
<evidence type="ECO:0000259" key="6">
    <source>
        <dbReference type="PROSITE" id="PS51007"/>
    </source>
</evidence>
<comment type="caution">
    <text evidence="7">The sequence shown here is derived from an EMBL/GenBank/DDBJ whole genome shotgun (WGS) entry which is preliminary data.</text>
</comment>
<evidence type="ECO:0000256" key="1">
    <source>
        <dbReference type="ARBA" id="ARBA00022617"/>
    </source>
</evidence>
<dbReference type="PROSITE" id="PS51007">
    <property type="entry name" value="CYTC"/>
    <property type="match status" value="2"/>
</dbReference>
<keyword evidence="1 4" id="KW-0349">Heme</keyword>
<dbReference type="InterPro" id="IPR009056">
    <property type="entry name" value="Cyt_c-like_dom"/>
</dbReference>
<feature type="domain" description="Cytochrome c" evidence="6">
    <location>
        <begin position="190"/>
        <end position="296"/>
    </location>
</feature>
<keyword evidence="5" id="KW-0812">Transmembrane</keyword>
<evidence type="ECO:0000313" key="7">
    <source>
        <dbReference type="EMBL" id="TMM54514.1"/>
    </source>
</evidence>
<dbReference type="AlphaFoldDB" id="A0A5S3PJD7"/>
<evidence type="ECO:0000256" key="5">
    <source>
        <dbReference type="SAM" id="Phobius"/>
    </source>
</evidence>
<dbReference type="Proteomes" id="UP000309550">
    <property type="component" value="Unassembled WGS sequence"/>
</dbReference>
<organism evidence="7 8">
    <name type="scientific">Sulfitobacter sabulilitoris</name>
    <dbReference type="NCBI Taxonomy" id="2562655"/>
    <lineage>
        <taxon>Bacteria</taxon>
        <taxon>Pseudomonadati</taxon>
        <taxon>Pseudomonadota</taxon>
        <taxon>Alphaproteobacteria</taxon>
        <taxon>Rhodobacterales</taxon>
        <taxon>Roseobacteraceae</taxon>
        <taxon>Sulfitobacter</taxon>
    </lineage>
</organism>
<feature type="domain" description="Cytochrome c" evidence="6">
    <location>
        <begin position="41"/>
        <end position="149"/>
    </location>
</feature>
<dbReference type="Pfam" id="PF00034">
    <property type="entry name" value="Cytochrom_C"/>
    <property type="match status" value="1"/>
</dbReference>
<name>A0A5S3PJD7_9RHOB</name>
<protein>
    <submittedName>
        <fullName evidence="7">C-type cytochrome</fullName>
    </submittedName>
</protein>
<dbReference type="SUPFAM" id="SSF46626">
    <property type="entry name" value="Cytochrome c"/>
    <property type="match status" value="2"/>
</dbReference>
<proteinExistence type="predicted"/>
<keyword evidence="8" id="KW-1185">Reference proteome</keyword>
<dbReference type="GO" id="GO:0009055">
    <property type="term" value="F:electron transfer activity"/>
    <property type="evidence" value="ECO:0007669"/>
    <property type="project" value="InterPro"/>
</dbReference>
<dbReference type="Gene3D" id="1.10.760.10">
    <property type="entry name" value="Cytochrome c-like domain"/>
    <property type="match status" value="2"/>
</dbReference>
<dbReference type="OrthoDB" id="9811281at2"/>